<protein>
    <recommendedName>
        <fullName evidence="3">Single domain-containing protein</fullName>
    </recommendedName>
</protein>
<dbReference type="EMBL" id="AJVK01028522">
    <property type="status" value="NOT_ANNOTATED_CDS"/>
    <property type="molecule type" value="Genomic_DNA"/>
</dbReference>
<evidence type="ECO:0000313" key="5">
    <source>
        <dbReference type="Proteomes" id="UP000092462"/>
    </source>
</evidence>
<accession>A0A1B0D7V4</accession>
<sequence length="116" mass="12604">MSLSGLIIICVSIGFLAQHEAATFIALPNKNPDHPGKCWDSEHNVTWSIGESITVGECIRLTCHEDLSYSGASCSPKSVVVDGFECKDLPMDLSRNYPDCCPKLQCVGEDGQIIVF</sequence>
<evidence type="ECO:0000313" key="4">
    <source>
        <dbReference type="EnsemblMetazoa" id="PPAI003627-PA"/>
    </source>
</evidence>
<evidence type="ECO:0000256" key="2">
    <source>
        <dbReference type="ARBA" id="ARBA00022525"/>
    </source>
</evidence>
<dbReference type="InterPro" id="IPR053308">
    <property type="entry name" value="Vago-like"/>
</dbReference>
<comment type="subcellular location">
    <subcellularLocation>
        <location evidence="1">Secreted</location>
    </subcellularLocation>
</comment>
<proteinExistence type="predicted"/>
<feature type="domain" description="Single" evidence="3">
    <location>
        <begin position="38"/>
        <end position="106"/>
    </location>
</feature>
<evidence type="ECO:0000259" key="3">
    <source>
        <dbReference type="SMART" id="SM01318"/>
    </source>
</evidence>
<dbReference type="OrthoDB" id="7778241at2759"/>
<dbReference type="Proteomes" id="UP000092462">
    <property type="component" value="Unassembled WGS sequence"/>
</dbReference>
<dbReference type="AlphaFoldDB" id="A0A1B0D7V4"/>
<dbReference type="VEuPathDB" id="VectorBase:PPAPM1_007007"/>
<organism evidence="4 5">
    <name type="scientific">Phlebotomus papatasi</name>
    <name type="common">Sandfly</name>
    <dbReference type="NCBI Taxonomy" id="29031"/>
    <lineage>
        <taxon>Eukaryota</taxon>
        <taxon>Metazoa</taxon>
        <taxon>Ecdysozoa</taxon>
        <taxon>Arthropoda</taxon>
        <taxon>Hexapoda</taxon>
        <taxon>Insecta</taxon>
        <taxon>Pterygota</taxon>
        <taxon>Neoptera</taxon>
        <taxon>Endopterygota</taxon>
        <taxon>Diptera</taxon>
        <taxon>Nematocera</taxon>
        <taxon>Psychodoidea</taxon>
        <taxon>Psychodidae</taxon>
        <taxon>Phlebotomus</taxon>
        <taxon>Phlebotomus</taxon>
    </lineage>
</organism>
<dbReference type="KEGG" id="ppap:129800016"/>
<name>A0A1B0D7V4_PHLPP</name>
<dbReference type="RefSeq" id="XP_055700340.1">
    <property type="nucleotide sequence ID" value="XM_055844365.1"/>
</dbReference>
<dbReference type="PANTHER" id="PTHR39957:SF1">
    <property type="entry name" value="AT09846P1-RELATED"/>
    <property type="match status" value="1"/>
</dbReference>
<dbReference type="VEuPathDB" id="VectorBase:PPAI003627"/>
<dbReference type="EnsemblMetazoa" id="PPAI003627-RA">
    <property type="protein sequence ID" value="PPAI003627-PA"/>
    <property type="gene ID" value="PPAI003627"/>
</dbReference>
<dbReference type="PANTHER" id="PTHR39957">
    <property type="entry name" value="AT09846P1-RELATED"/>
    <property type="match status" value="1"/>
</dbReference>
<keyword evidence="5" id="KW-1185">Reference proteome</keyword>
<dbReference type="GeneID" id="129800016"/>
<dbReference type="InterPro" id="IPR029277">
    <property type="entry name" value="SVWC_dom"/>
</dbReference>
<keyword evidence="2" id="KW-0964">Secreted</keyword>
<dbReference type="GO" id="GO:0005576">
    <property type="term" value="C:extracellular region"/>
    <property type="evidence" value="ECO:0007669"/>
    <property type="project" value="UniProtKB-SubCell"/>
</dbReference>
<dbReference type="Pfam" id="PF15430">
    <property type="entry name" value="SVWC"/>
    <property type="match status" value="1"/>
</dbReference>
<reference evidence="4" key="1">
    <citation type="submission" date="2022-08" db="UniProtKB">
        <authorList>
            <consortium name="EnsemblMetazoa"/>
        </authorList>
    </citation>
    <scope>IDENTIFICATION</scope>
    <source>
        <strain evidence="4">Israel</strain>
    </source>
</reference>
<dbReference type="SMART" id="SM01318">
    <property type="entry name" value="SVWC"/>
    <property type="match status" value="1"/>
</dbReference>
<evidence type="ECO:0000256" key="1">
    <source>
        <dbReference type="ARBA" id="ARBA00004613"/>
    </source>
</evidence>